<dbReference type="InterPro" id="IPR001333">
    <property type="entry name" value="Peptidase_M32_Taq"/>
</dbReference>
<dbReference type="GO" id="GO:0008241">
    <property type="term" value="F:peptidyl-dipeptidase activity"/>
    <property type="evidence" value="ECO:0007669"/>
    <property type="project" value="InterPro"/>
</dbReference>
<keyword evidence="2" id="KW-1015">Disulfide bond</keyword>
<gene>
    <name evidence="4" type="ORF">FZD47_20415</name>
</gene>
<proteinExistence type="predicted"/>
<evidence type="ECO:0000256" key="2">
    <source>
        <dbReference type="ARBA" id="ARBA00023157"/>
    </source>
</evidence>
<dbReference type="PANTHER" id="PTHR34217:SF1">
    <property type="entry name" value="CARBOXYPEPTIDASE 1"/>
    <property type="match status" value="1"/>
</dbReference>
<dbReference type="SUPFAM" id="SSF55486">
    <property type="entry name" value="Metalloproteases ('zincins'), catalytic domain"/>
    <property type="match status" value="1"/>
</dbReference>
<dbReference type="Gene3D" id="1.10.1370.30">
    <property type="match status" value="2"/>
</dbReference>
<organism evidence="4 5">
    <name type="scientific">Bacillus infantis</name>
    <dbReference type="NCBI Taxonomy" id="324767"/>
    <lineage>
        <taxon>Bacteria</taxon>
        <taxon>Bacillati</taxon>
        <taxon>Bacillota</taxon>
        <taxon>Bacilli</taxon>
        <taxon>Bacillales</taxon>
        <taxon>Bacillaceae</taxon>
        <taxon>Bacillus</taxon>
    </lineage>
</organism>
<dbReference type="GO" id="GO:0016020">
    <property type="term" value="C:membrane"/>
    <property type="evidence" value="ECO:0007669"/>
    <property type="project" value="InterPro"/>
</dbReference>
<protein>
    <recommendedName>
        <fullName evidence="6">M3 family oligoendopeptidase</fullName>
    </recommendedName>
</protein>
<keyword evidence="3" id="KW-0325">Glycoprotein</keyword>
<dbReference type="AlphaFoldDB" id="A0A5D4SFK0"/>
<evidence type="ECO:0000313" key="4">
    <source>
        <dbReference type="EMBL" id="TYS60576.1"/>
    </source>
</evidence>
<evidence type="ECO:0008006" key="6">
    <source>
        <dbReference type="Google" id="ProtNLM"/>
    </source>
</evidence>
<dbReference type="EMBL" id="VTES01000006">
    <property type="protein sequence ID" value="TYS60576.1"/>
    <property type="molecule type" value="Genomic_DNA"/>
</dbReference>
<dbReference type="Pfam" id="PF01401">
    <property type="entry name" value="Peptidase_M2"/>
    <property type="match status" value="1"/>
</dbReference>
<sequence>MKKNQSSMLLDLNQGLKQQFQPMMYALWKLLTSNEVQWLESFEESEKKYQDYLTSEELDTLLYNLKSLPLTKREVRQIDVLDKEKLEFQASAELREEINKLWNEIHYHISTYKFKYKNNHLSQSELLSEIKSNKYLNEREHLWKSYMRMGQEIGPGLIKLVELRNKIAQQNGFNNFYELKLFAQETELVDLTTLCEEIRNGLASQYNKLKDELDDELCQNFNLKSENIMPWHYSHPTRLISNPEIHFDQQKYSDANFISNLINWFNKQGLDIEQIIERGDILNNNIKTKADFCLSLDRKDDIRISTHLTKNPESIFSLLHEIGHAVYEKNIDADLPFLLKQPANISLSEAIALLFEKLPLNLIDKSLPINTTSNSLKHRHLLFKTFSTLSIVEFERNLYKNPKQNLNNLWWDLIGDIQGINRPCEWDQPYWANISHFTTLPVYYHHYLFGEVLASQFEFNLNAEFKQWHSNEALQFLVSKICKPGMSSNWTNLLNGKFELSAKPFINQFK</sequence>
<dbReference type="GO" id="GO:0006508">
    <property type="term" value="P:proteolysis"/>
    <property type="evidence" value="ECO:0007669"/>
    <property type="project" value="InterPro"/>
</dbReference>
<accession>A0A5D4SFK0</accession>
<dbReference type="PANTHER" id="PTHR34217">
    <property type="entry name" value="METAL-DEPENDENT CARBOXYPEPTIDASE"/>
    <property type="match status" value="1"/>
</dbReference>
<dbReference type="Proteomes" id="UP000323732">
    <property type="component" value="Unassembled WGS sequence"/>
</dbReference>
<dbReference type="RefSeq" id="WP_148950723.1">
    <property type="nucleotide sequence ID" value="NZ_VTES01000006.1"/>
</dbReference>
<dbReference type="GO" id="GO:0004181">
    <property type="term" value="F:metallocarboxypeptidase activity"/>
    <property type="evidence" value="ECO:0007669"/>
    <property type="project" value="InterPro"/>
</dbReference>
<evidence type="ECO:0000256" key="3">
    <source>
        <dbReference type="ARBA" id="ARBA00023180"/>
    </source>
</evidence>
<comment type="caution">
    <text evidence="4">The sequence shown here is derived from an EMBL/GenBank/DDBJ whole genome shotgun (WGS) entry which is preliminary data.</text>
</comment>
<keyword evidence="1" id="KW-0732">Signal</keyword>
<evidence type="ECO:0000313" key="5">
    <source>
        <dbReference type="Proteomes" id="UP000323732"/>
    </source>
</evidence>
<dbReference type="InterPro" id="IPR001548">
    <property type="entry name" value="Peptidase_M2"/>
</dbReference>
<dbReference type="Pfam" id="PF02074">
    <property type="entry name" value="Peptidase_M32"/>
    <property type="match status" value="1"/>
</dbReference>
<reference evidence="4 5" key="1">
    <citation type="submission" date="2019-08" db="EMBL/GenBank/DDBJ databases">
        <title>Bacillus genomes from the desert of Cuatro Cienegas, Coahuila.</title>
        <authorList>
            <person name="Olmedo-Alvarez G."/>
        </authorList>
    </citation>
    <scope>NUCLEOTIDE SEQUENCE [LARGE SCALE GENOMIC DNA]</scope>
    <source>
        <strain evidence="4 5">CH37_1T</strain>
    </source>
</reference>
<evidence type="ECO:0000256" key="1">
    <source>
        <dbReference type="ARBA" id="ARBA00022729"/>
    </source>
</evidence>
<name>A0A5D4SFK0_9BACI</name>